<dbReference type="Pfam" id="PF00107">
    <property type="entry name" value="ADH_zinc_N"/>
    <property type="match status" value="1"/>
</dbReference>
<dbReference type="SUPFAM" id="SSF50129">
    <property type="entry name" value="GroES-like"/>
    <property type="match status" value="1"/>
</dbReference>
<evidence type="ECO:0000313" key="9">
    <source>
        <dbReference type="Proteomes" id="UP000054567"/>
    </source>
</evidence>
<evidence type="ECO:0000256" key="4">
    <source>
        <dbReference type="ARBA" id="ARBA00022833"/>
    </source>
</evidence>
<keyword evidence="4 6" id="KW-0862">Zinc</keyword>
<reference evidence="9" key="2">
    <citation type="journal article" date="2009" name="Genome Res.">
        <title>Comparative genomic analyses of the human fungal pathogens Coccidioides and their relatives.</title>
        <authorList>
            <person name="Sharpton T.J."/>
            <person name="Stajich J.E."/>
            <person name="Rounsley S.D."/>
            <person name="Gardner M.J."/>
            <person name="Wortman J.R."/>
            <person name="Jordar V.S."/>
            <person name="Maiti R."/>
            <person name="Kodira C.D."/>
            <person name="Neafsey D.E."/>
            <person name="Zeng Q."/>
            <person name="Hung C.-Y."/>
            <person name="McMahan C."/>
            <person name="Muszewska A."/>
            <person name="Grynberg M."/>
            <person name="Mandel M.A."/>
            <person name="Kellner E.M."/>
            <person name="Barker B.M."/>
            <person name="Galgiani J.N."/>
            <person name="Orbach M.J."/>
            <person name="Kirkland T.N."/>
            <person name="Cole G.T."/>
            <person name="Henn M.R."/>
            <person name="Birren B.W."/>
            <person name="Taylor J.W."/>
        </authorList>
    </citation>
    <scope>NUCLEOTIDE SEQUENCE [LARGE SCALE GENOMIC DNA]</scope>
    <source>
        <strain evidence="9">RMSCC 3488</strain>
    </source>
</reference>
<evidence type="ECO:0000259" key="7">
    <source>
        <dbReference type="SMART" id="SM00829"/>
    </source>
</evidence>
<dbReference type="InterPro" id="IPR013154">
    <property type="entry name" value="ADH-like_N"/>
</dbReference>
<accession>A0A0J6FDZ3</accession>
<dbReference type="EMBL" id="DS268113">
    <property type="protein sequence ID" value="KMM71326.1"/>
    <property type="molecule type" value="Genomic_DNA"/>
</dbReference>
<dbReference type="GO" id="GO:0016491">
    <property type="term" value="F:oxidoreductase activity"/>
    <property type="evidence" value="ECO:0007669"/>
    <property type="project" value="UniProtKB-KW"/>
</dbReference>
<protein>
    <submittedName>
        <fullName evidence="8">2-deoxy-scyllo-inosamine dehydrogenase</fullName>
    </submittedName>
</protein>
<sequence>MSFAAPRSLLSASIASRRIFKIPLGFVLQNTKAIPIPQAPKRFPPLTLPFAVPYRGLATQSTAPTDKMKALVYAGNGKVALEERPKPTLSSPTDAIVKLKYGTICGTDLHIIKGDVPTATPGRILGHEGVGIIEEVGSNVTGLSKGDTVLIACITACGSCSFCRKGMSSHCSHGGWILGNTIDGTQAEYVRIPCAMSSLYKLPPTVDLAEAVMLSDALPTGFECGTLNSKVRPGSSVAIVGAGPVGLAAMKTAQLYSPAKLVLVDLDDSRLQVGKKLGATHGVNPKGQDGIKRLLDLTPNGQGFDAVMEAVGIPATFQLCQEIVGPGGVIANIGVHGTKVDLHLEKLWSQNISITTRLVDATTIPELLTLFEAKTLNVSDFITHRYKFADCVKAYDTFKAAAQHQALKVSLEF</sequence>
<dbReference type="Gene3D" id="3.90.180.10">
    <property type="entry name" value="Medium-chain alcohol dehydrogenases, catalytic domain"/>
    <property type="match status" value="1"/>
</dbReference>
<evidence type="ECO:0000256" key="1">
    <source>
        <dbReference type="ARBA" id="ARBA00001947"/>
    </source>
</evidence>
<name>A0A0J6FDZ3_COCPO</name>
<evidence type="ECO:0000256" key="3">
    <source>
        <dbReference type="ARBA" id="ARBA00022723"/>
    </source>
</evidence>
<feature type="domain" description="Enoyl reductase (ER)" evidence="7">
    <location>
        <begin position="75"/>
        <end position="407"/>
    </location>
</feature>
<dbReference type="InterPro" id="IPR020843">
    <property type="entry name" value="ER"/>
</dbReference>
<dbReference type="Gene3D" id="3.40.50.720">
    <property type="entry name" value="NAD(P)-binding Rossmann-like Domain"/>
    <property type="match status" value="1"/>
</dbReference>
<dbReference type="PANTHER" id="PTHR42813:SF4">
    <property type="entry name" value="NADP-DEPENDENT ISOPROPANOL DEHYDROGENASE"/>
    <property type="match status" value="1"/>
</dbReference>
<gene>
    <name evidence="8" type="ORF">CPAG_07633</name>
</gene>
<dbReference type="Proteomes" id="UP000054567">
    <property type="component" value="Unassembled WGS sequence"/>
</dbReference>
<reference evidence="9" key="3">
    <citation type="journal article" date="2010" name="Genome Res.">
        <title>Population genomic sequencing of Coccidioides fungi reveals recent hybridization and transposon control.</title>
        <authorList>
            <person name="Neafsey D.E."/>
            <person name="Barker B.M."/>
            <person name="Sharpton T.J."/>
            <person name="Stajich J.E."/>
            <person name="Park D.J."/>
            <person name="Whiston E."/>
            <person name="Hung C.-Y."/>
            <person name="McMahan C."/>
            <person name="White J."/>
            <person name="Sykes S."/>
            <person name="Heiman D."/>
            <person name="Young S."/>
            <person name="Zeng Q."/>
            <person name="Abouelleil A."/>
            <person name="Aftuck L."/>
            <person name="Bessette D."/>
            <person name="Brown A."/>
            <person name="FitzGerald M."/>
            <person name="Lui A."/>
            <person name="Macdonald J.P."/>
            <person name="Priest M."/>
            <person name="Orbach M.J."/>
            <person name="Galgiani J.N."/>
            <person name="Kirkland T.N."/>
            <person name="Cole G.T."/>
            <person name="Birren B.W."/>
            <person name="Henn M.R."/>
            <person name="Taylor J.W."/>
            <person name="Rounsley S.D."/>
        </authorList>
    </citation>
    <scope>NUCLEOTIDE SEQUENCE [LARGE SCALE GENOMIC DNA]</scope>
    <source>
        <strain evidence="9">RMSCC 3488</strain>
    </source>
</reference>
<dbReference type="VEuPathDB" id="FungiDB:CPAG_07633"/>
<keyword evidence="3 6" id="KW-0479">Metal-binding</keyword>
<dbReference type="InterPro" id="IPR002328">
    <property type="entry name" value="ADH_Zn_CS"/>
</dbReference>
<dbReference type="AlphaFoldDB" id="A0A0J6FDZ3"/>
<dbReference type="GO" id="GO:0008270">
    <property type="term" value="F:zinc ion binding"/>
    <property type="evidence" value="ECO:0007669"/>
    <property type="project" value="InterPro"/>
</dbReference>
<proteinExistence type="inferred from homology"/>
<keyword evidence="5" id="KW-0560">Oxidoreductase</keyword>
<dbReference type="InterPro" id="IPR011032">
    <property type="entry name" value="GroES-like_sf"/>
</dbReference>
<dbReference type="PROSITE" id="PS00059">
    <property type="entry name" value="ADH_ZINC"/>
    <property type="match status" value="1"/>
</dbReference>
<dbReference type="PANTHER" id="PTHR42813">
    <property type="entry name" value="ZINC-TYPE ALCOHOL DEHYDROGENASE-LIKE"/>
    <property type="match status" value="1"/>
</dbReference>
<dbReference type="SMART" id="SM00829">
    <property type="entry name" value="PKS_ER"/>
    <property type="match status" value="1"/>
</dbReference>
<evidence type="ECO:0000256" key="5">
    <source>
        <dbReference type="ARBA" id="ARBA00023002"/>
    </source>
</evidence>
<evidence type="ECO:0000256" key="6">
    <source>
        <dbReference type="RuleBase" id="RU361277"/>
    </source>
</evidence>
<dbReference type="InterPro" id="IPR036291">
    <property type="entry name" value="NAD(P)-bd_dom_sf"/>
</dbReference>
<evidence type="ECO:0000313" key="8">
    <source>
        <dbReference type="EMBL" id="KMM71326.1"/>
    </source>
</evidence>
<dbReference type="InterPro" id="IPR013149">
    <property type="entry name" value="ADH-like_C"/>
</dbReference>
<dbReference type="CDD" id="cd08286">
    <property type="entry name" value="FDH_like_ADH2"/>
    <property type="match status" value="1"/>
</dbReference>
<comment type="similarity">
    <text evidence="2 6">Belongs to the zinc-containing alcohol dehydrogenase family.</text>
</comment>
<dbReference type="SUPFAM" id="SSF51735">
    <property type="entry name" value="NAD(P)-binding Rossmann-fold domains"/>
    <property type="match status" value="1"/>
</dbReference>
<dbReference type="Pfam" id="PF08240">
    <property type="entry name" value="ADH_N"/>
    <property type="match status" value="1"/>
</dbReference>
<evidence type="ECO:0000256" key="2">
    <source>
        <dbReference type="ARBA" id="ARBA00008072"/>
    </source>
</evidence>
<reference evidence="8 9" key="1">
    <citation type="submission" date="2007-06" db="EMBL/GenBank/DDBJ databases">
        <title>The Genome Sequence of Coccidioides posadasii RMSCC_3488.</title>
        <authorList>
            <consortium name="Coccidioides Genome Resources Consortium"/>
            <consortium name="The Broad Institute Genome Sequencing Platform"/>
            <person name="Henn M.R."/>
            <person name="Sykes S."/>
            <person name="Young S."/>
            <person name="Jaffe D."/>
            <person name="Berlin A."/>
            <person name="Alvarez P."/>
            <person name="Butler J."/>
            <person name="Gnerre S."/>
            <person name="Grabherr M."/>
            <person name="Mauceli E."/>
            <person name="Brockman W."/>
            <person name="Kodira C."/>
            <person name="Alvarado L."/>
            <person name="Zeng Q."/>
            <person name="Crawford M."/>
            <person name="Antoine C."/>
            <person name="Devon K."/>
            <person name="Galgiani J."/>
            <person name="Orsborn K."/>
            <person name="Lewis M.L."/>
            <person name="Nusbaum C."/>
            <person name="Galagan J."/>
            <person name="Birren B."/>
        </authorList>
    </citation>
    <scope>NUCLEOTIDE SEQUENCE [LARGE SCALE GENOMIC DNA]</scope>
    <source>
        <strain evidence="8 9">RMSCC 3488</strain>
    </source>
</reference>
<dbReference type="OrthoDB" id="442947at2759"/>
<comment type="cofactor">
    <cofactor evidence="1 6">
        <name>Zn(2+)</name>
        <dbReference type="ChEBI" id="CHEBI:29105"/>
    </cofactor>
</comment>
<organism evidence="8 9">
    <name type="scientific">Coccidioides posadasii RMSCC 3488</name>
    <dbReference type="NCBI Taxonomy" id="454284"/>
    <lineage>
        <taxon>Eukaryota</taxon>
        <taxon>Fungi</taxon>
        <taxon>Dikarya</taxon>
        <taxon>Ascomycota</taxon>
        <taxon>Pezizomycotina</taxon>
        <taxon>Eurotiomycetes</taxon>
        <taxon>Eurotiomycetidae</taxon>
        <taxon>Onygenales</taxon>
        <taxon>Onygenaceae</taxon>
        <taxon>Coccidioides</taxon>
    </lineage>
</organism>